<feature type="region of interest" description="Disordered" evidence="1">
    <location>
        <begin position="208"/>
        <end position="238"/>
    </location>
</feature>
<evidence type="ECO:0000256" key="1">
    <source>
        <dbReference type="SAM" id="MobiDB-lite"/>
    </source>
</evidence>
<accession>A0ABT8ESK1</accession>
<gene>
    <name evidence="2" type="ORF">QWY29_07120</name>
</gene>
<dbReference type="Proteomes" id="UP001168537">
    <property type="component" value="Unassembled WGS sequence"/>
</dbReference>
<comment type="caution">
    <text evidence="2">The sequence shown here is derived from an EMBL/GenBank/DDBJ whole genome shotgun (WGS) entry which is preliminary data.</text>
</comment>
<keyword evidence="3" id="KW-1185">Reference proteome</keyword>
<protein>
    <submittedName>
        <fullName evidence="2">Uncharacterized protein</fullName>
    </submittedName>
</protein>
<reference evidence="2" key="1">
    <citation type="submission" date="2023-06" db="EMBL/GenBank/DDBJ databases">
        <title>Draft genome sequence of Nocardioides sp. SOB72.</title>
        <authorList>
            <person name="Zhang G."/>
        </authorList>
    </citation>
    <scope>NUCLEOTIDE SEQUENCE</scope>
    <source>
        <strain evidence="2">SOB72</strain>
    </source>
</reference>
<evidence type="ECO:0000313" key="3">
    <source>
        <dbReference type="Proteomes" id="UP001168537"/>
    </source>
</evidence>
<dbReference type="RefSeq" id="WP_300960020.1">
    <property type="nucleotide sequence ID" value="NZ_JAUHJR010000002.1"/>
</dbReference>
<feature type="compositionally biased region" description="Basic and acidic residues" evidence="1">
    <location>
        <begin position="220"/>
        <end position="229"/>
    </location>
</feature>
<evidence type="ECO:0000313" key="2">
    <source>
        <dbReference type="EMBL" id="MDN4161125.1"/>
    </source>
</evidence>
<feature type="compositionally biased region" description="Basic and acidic residues" evidence="1">
    <location>
        <begin position="81"/>
        <end position="94"/>
    </location>
</feature>
<dbReference type="EMBL" id="JAUHJR010000002">
    <property type="protein sequence ID" value="MDN4161125.1"/>
    <property type="molecule type" value="Genomic_DNA"/>
</dbReference>
<name>A0ABT8ESK1_9ACTN</name>
<sequence>MVARIFSATLLEAASARPGPPVHRSCHHRCGDCLYLGCVRVGAALLAPWLYRADWQEAYALAEVACQWASPVESPTPDPDDPVRLRSSGDDPGERLLQSSIPLLERLALGLEALAGLRPTTATLIPQVTLLDLSDPSRAMPRWIDRDGGEVFDLLDVLPESLAVDGCVRRRDVESEAAALVAHLSRTRRNFAGVRLLVLDGPDTSRWFPGDGGPSVPYERAADRNRTQWRESTCSASE</sequence>
<organism evidence="2 3">
    <name type="scientific">Nocardioides abyssi</name>
    <dbReference type="NCBI Taxonomy" id="3058370"/>
    <lineage>
        <taxon>Bacteria</taxon>
        <taxon>Bacillati</taxon>
        <taxon>Actinomycetota</taxon>
        <taxon>Actinomycetes</taxon>
        <taxon>Propionibacteriales</taxon>
        <taxon>Nocardioidaceae</taxon>
        <taxon>Nocardioides</taxon>
    </lineage>
</organism>
<feature type="region of interest" description="Disordered" evidence="1">
    <location>
        <begin position="71"/>
        <end position="94"/>
    </location>
</feature>
<proteinExistence type="predicted"/>